<dbReference type="Proteomes" id="UP000031623">
    <property type="component" value="Chromosome"/>
</dbReference>
<dbReference type="AlphaFoldDB" id="A0A090AFY9"/>
<accession>A0A090AFY9</accession>
<protein>
    <submittedName>
        <fullName evidence="2">Large exoprotein containing haemagglutination activity domain</fullName>
    </submittedName>
</protein>
<evidence type="ECO:0000313" key="2">
    <source>
        <dbReference type="EMBL" id="BAP56019.1"/>
    </source>
</evidence>
<dbReference type="EMBL" id="AP014633">
    <property type="protein sequence ID" value="BAP56019.1"/>
    <property type="molecule type" value="Genomic_DNA"/>
</dbReference>
<dbReference type="STRING" id="40754.THII_1722"/>
<evidence type="ECO:0000313" key="3">
    <source>
        <dbReference type="Proteomes" id="UP000031623"/>
    </source>
</evidence>
<dbReference type="HOGENOM" id="CLU_1509943_0_0_6"/>
<keyword evidence="3" id="KW-1185">Reference proteome</keyword>
<name>A0A090AFY9_9GAMM</name>
<dbReference type="KEGG" id="tig:THII_1722"/>
<organism evidence="2 3">
    <name type="scientific">Thioploca ingrica</name>
    <dbReference type="NCBI Taxonomy" id="40754"/>
    <lineage>
        <taxon>Bacteria</taxon>
        <taxon>Pseudomonadati</taxon>
        <taxon>Pseudomonadota</taxon>
        <taxon>Gammaproteobacteria</taxon>
        <taxon>Thiotrichales</taxon>
        <taxon>Thiotrichaceae</taxon>
        <taxon>Thioploca</taxon>
    </lineage>
</organism>
<gene>
    <name evidence="2" type="ORF">THII_1722</name>
</gene>
<reference evidence="2 3" key="1">
    <citation type="journal article" date="2014" name="ISME J.">
        <title>Ecophysiology of Thioploca ingrica as revealed by the complete genome sequence supplemented with proteomic evidence.</title>
        <authorList>
            <person name="Kojima H."/>
            <person name="Ogura Y."/>
            <person name="Yamamoto N."/>
            <person name="Togashi T."/>
            <person name="Mori H."/>
            <person name="Watanabe T."/>
            <person name="Nemoto F."/>
            <person name="Kurokawa K."/>
            <person name="Hayashi T."/>
            <person name="Fukui M."/>
        </authorList>
    </citation>
    <scope>NUCLEOTIDE SEQUENCE [LARGE SCALE GENOMIC DNA]</scope>
</reference>
<dbReference type="OrthoDB" id="218680at2"/>
<feature type="region of interest" description="Disordered" evidence="1">
    <location>
        <begin position="155"/>
        <end position="178"/>
    </location>
</feature>
<proteinExistence type="predicted"/>
<evidence type="ECO:0000256" key="1">
    <source>
        <dbReference type="SAM" id="MobiDB-lite"/>
    </source>
</evidence>
<sequence length="178" mass="18731">MLKLLPTAPPTSVHGGIGNGGNITIENPDFVVLDQSQIIAQADQGHGGNIRLVTDNFLKTLNSLVSASSRLGIDGQIVITSPDKTVSNSLLVLPTTFTDVSGLLPRPCEAMTLAEYLNRSSFIVNRLAGSSLLSPFDLKPSPLIVSTLNTPISVHTTSSKPSQTESTQSLALLTGCHQ</sequence>